<dbReference type="SMART" id="SM00213">
    <property type="entry name" value="UBQ"/>
    <property type="match status" value="1"/>
</dbReference>
<evidence type="ECO:0000259" key="1">
    <source>
        <dbReference type="PROSITE" id="PS50053"/>
    </source>
</evidence>
<dbReference type="PANTHER" id="PTHR10666">
    <property type="entry name" value="UBIQUITIN"/>
    <property type="match status" value="1"/>
</dbReference>
<reference evidence="2" key="1">
    <citation type="submission" date="2023-10" db="EMBL/GenBank/DDBJ databases">
        <title>Genome assembly of Pristionchus species.</title>
        <authorList>
            <person name="Yoshida K."/>
            <person name="Sommer R.J."/>
        </authorList>
    </citation>
    <scope>NUCLEOTIDE SEQUENCE</scope>
    <source>
        <strain evidence="2">RS5133</strain>
    </source>
</reference>
<dbReference type="SUPFAM" id="SSF54236">
    <property type="entry name" value="Ubiquitin-like"/>
    <property type="match status" value="1"/>
</dbReference>
<dbReference type="InterPro" id="IPR000626">
    <property type="entry name" value="Ubiquitin-like_dom"/>
</dbReference>
<dbReference type="AlphaFoldDB" id="A0AAV5V4X5"/>
<dbReference type="EMBL" id="BTSY01000002">
    <property type="protein sequence ID" value="GMT14632.1"/>
    <property type="molecule type" value="Genomic_DNA"/>
</dbReference>
<feature type="non-terminal residue" evidence="2">
    <location>
        <position position="1"/>
    </location>
</feature>
<accession>A0AAV5V4X5</accession>
<gene>
    <name evidence="2" type="ORF">PFISCL1PPCAC_5929</name>
</gene>
<dbReference type="Pfam" id="PF00240">
    <property type="entry name" value="ubiquitin"/>
    <property type="match status" value="1"/>
</dbReference>
<sequence length="190" mass="22222">SRNCGIDFPRVCIRFTCKLLDDLVSLGASHFYDFFISTIKKRIFHLKSEERCKTAHKLLKHHTNVSTLNRHTFDSVTWSFSSTEIRKVLEMCDFIPLYLRRQVDKDVKEYIPFTIFVKTLTGKTITVIAHRGQFTYLELFKTIIEHMEGIPEDQQRLIFAGKQMADGRTLGYYKVVNKSTLHLVLRLRGC</sequence>
<organism evidence="2 3">
    <name type="scientific">Pristionchus fissidentatus</name>
    <dbReference type="NCBI Taxonomy" id="1538716"/>
    <lineage>
        <taxon>Eukaryota</taxon>
        <taxon>Metazoa</taxon>
        <taxon>Ecdysozoa</taxon>
        <taxon>Nematoda</taxon>
        <taxon>Chromadorea</taxon>
        <taxon>Rhabditida</taxon>
        <taxon>Rhabditina</taxon>
        <taxon>Diplogasteromorpha</taxon>
        <taxon>Diplogasteroidea</taxon>
        <taxon>Neodiplogasteridae</taxon>
        <taxon>Pristionchus</taxon>
    </lineage>
</organism>
<dbReference type="InterPro" id="IPR029071">
    <property type="entry name" value="Ubiquitin-like_domsf"/>
</dbReference>
<feature type="domain" description="Ubiquitin-like" evidence="1">
    <location>
        <begin position="113"/>
        <end position="190"/>
    </location>
</feature>
<evidence type="ECO:0000313" key="3">
    <source>
        <dbReference type="Proteomes" id="UP001432322"/>
    </source>
</evidence>
<protein>
    <recommendedName>
        <fullName evidence="1">Ubiquitin-like domain-containing protein</fullName>
    </recommendedName>
</protein>
<evidence type="ECO:0000313" key="2">
    <source>
        <dbReference type="EMBL" id="GMT14632.1"/>
    </source>
</evidence>
<dbReference type="InterPro" id="IPR019956">
    <property type="entry name" value="Ubiquitin_dom"/>
</dbReference>
<dbReference type="InterPro" id="IPR050158">
    <property type="entry name" value="Ubiquitin_ubiquitin-like"/>
</dbReference>
<name>A0AAV5V4X5_9BILA</name>
<comment type="caution">
    <text evidence="2">The sequence shown here is derived from an EMBL/GenBank/DDBJ whole genome shotgun (WGS) entry which is preliminary data.</text>
</comment>
<dbReference type="Gene3D" id="3.10.20.90">
    <property type="entry name" value="Phosphatidylinositol 3-kinase Catalytic Subunit, Chain A, domain 1"/>
    <property type="match status" value="1"/>
</dbReference>
<proteinExistence type="predicted"/>
<keyword evidence="3" id="KW-1185">Reference proteome</keyword>
<dbReference type="PROSITE" id="PS50053">
    <property type="entry name" value="UBIQUITIN_2"/>
    <property type="match status" value="1"/>
</dbReference>
<dbReference type="Proteomes" id="UP001432322">
    <property type="component" value="Unassembled WGS sequence"/>
</dbReference>
<dbReference type="PRINTS" id="PR00348">
    <property type="entry name" value="UBIQUITIN"/>
</dbReference>